<proteinExistence type="predicted"/>
<reference evidence="2" key="1">
    <citation type="submission" date="2021-07" db="EMBL/GenBank/DDBJ databases">
        <authorList>
            <person name="Durling M."/>
        </authorList>
    </citation>
    <scope>NUCLEOTIDE SEQUENCE</scope>
</reference>
<dbReference type="EMBL" id="CAJVRM010000079">
    <property type="protein sequence ID" value="CAG8973735.1"/>
    <property type="molecule type" value="Genomic_DNA"/>
</dbReference>
<keyword evidence="1" id="KW-0732">Signal</keyword>
<organism evidence="2 3">
    <name type="scientific">Hymenoscyphus albidus</name>
    <dbReference type="NCBI Taxonomy" id="595503"/>
    <lineage>
        <taxon>Eukaryota</taxon>
        <taxon>Fungi</taxon>
        <taxon>Dikarya</taxon>
        <taxon>Ascomycota</taxon>
        <taxon>Pezizomycotina</taxon>
        <taxon>Leotiomycetes</taxon>
        <taxon>Helotiales</taxon>
        <taxon>Helotiaceae</taxon>
        <taxon>Hymenoscyphus</taxon>
    </lineage>
</organism>
<dbReference type="Proteomes" id="UP000701801">
    <property type="component" value="Unassembled WGS sequence"/>
</dbReference>
<protein>
    <submittedName>
        <fullName evidence="2">Uncharacterized protein</fullName>
    </submittedName>
</protein>
<keyword evidence="3" id="KW-1185">Reference proteome</keyword>
<dbReference type="AlphaFoldDB" id="A0A9N9LIF5"/>
<sequence length="69" mass="7550">MKFLASLSILFLTASSAAAASTPKCVKVNSQKICAIHYVNNITVQLMNWTPKILVLLDAPSEKETERLS</sequence>
<evidence type="ECO:0000313" key="3">
    <source>
        <dbReference type="Proteomes" id="UP000701801"/>
    </source>
</evidence>
<feature type="signal peptide" evidence="1">
    <location>
        <begin position="1"/>
        <end position="19"/>
    </location>
</feature>
<accession>A0A9N9LIF5</accession>
<evidence type="ECO:0000313" key="2">
    <source>
        <dbReference type="EMBL" id="CAG8973735.1"/>
    </source>
</evidence>
<name>A0A9N9LIF5_9HELO</name>
<comment type="caution">
    <text evidence="2">The sequence shown here is derived from an EMBL/GenBank/DDBJ whole genome shotgun (WGS) entry which is preliminary data.</text>
</comment>
<gene>
    <name evidence="2" type="ORF">HYALB_00007683</name>
</gene>
<feature type="chain" id="PRO_5040297962" evidence="1">
    <location>
        <begin position="20"/>
        <end position="69"/>
    </location>
</feature>
<evidence type="ECO:0000256" key="1">
    <source>
        <dbReference type="SAM" id="SignalP"/>
    </source>
</evidence>